<feature type="region of interest" description="Disordered" evidence="4">
    <location>
        <begin position="1"/>
        <end position="23"/>
    </location>
</feature>
<dbReference type="InterPro" id="IPR015424">
    <property type="entry name" value="PyrdxlP-dep_Trfase"/>
</dbReference>
<dbReference type="GO" id="GO:0016829">
    <property type="term" value="F:lyase activity"/>
    <property type="evidence" value="ECO:0007669"/>
    <property type="project" value="UniProtKB-KW"/>
</dbReference>
<comment type="similarity">
    <text evidence="3">Belongs to the class-I pyridoxal-phosphate-dependent aminotransferase family.</text>
</comment>
<dbReference type="InterPro" id="IPR004838">
    <property type="entry name" value="NHTrfase_class1_PyrdxlP-BS"/>
</dbReference>
<comment type="cofactor">
    <cofactor evidence="1 3">
        <name>pyridoxal 5'-phosphate</name>
        <dbReference type="ChEBI" id="CHEBI:597326"/>
    </cofactor>
</comment>
<keyword evidence="3" id="KW-0808">Transferase</keyword>
<evidence type="ECO:0000256" key="3">
    <source>
        <dbReference type="RuleBase" id="RU000481"/>
    </source>
</evidence>
<keyword evidence="2" id="KW-0663">Pyridoxal phosphate</keyword>
<dbReference type="InterPro" id="IPR015421">
    <property type="entry name" value="PyrdxlP-dep_Trfase_major"/>
</dbReference>
<dbReference type="OrthoDB" id="3401872at2"/>
<dbReference type="Pfam" id="PF00155">
    <property type="entry name" value="Aminotran_1_2"/>
    <property type="match status" value="1"/>
</dbReference>
<dbReference type="AlphaFoldDB" id="A0A4R4TP36"/>
<dbReference type="CDD" id="cd00609">
    <property type="entry name" value="AAT_like"/>
    <property type="match status" value="1"/>
</dbReference>
<keyword evidence="3" id="KW-0032">Aminotransferase</keyword>
<dbReference type="GO" id="GO:0030170">
    <property type="term" value="F:pyridoxal phosphate binding"/>
    <property type="evidence" value="ECO:0007669"/>
    <property type="project" value="InterPro"/>
</dbReference>
<evidence type="ECO:0000313" key="7">
    <source>
        <dbReference type="Proteomes" id="UP000295345"/>
    </source>
</evidence>
<sequence length="361" mass="37545">MTTGTAVRTPTDPLRHHGDEELRDAEGPLVDLAVNVRAGTPPRWLRERLTAALDGLAAYPDPRAARRAVARRHGLPEECVLLTAGAAEAFVLLARALALGTLPTAGPPLVVHPQFTEPEAALRAAGLAVSRLPLTAAGGFRLHPASVPADAGVVVVGNPTNPTSVLHPATDLASLAAPGRLLVVDEAFIDAVPAERESLAPAVANLPGLVVLRSLTKTWGLAGLRVGYLLAAPRIVATLAAGQPLWPLSTPALVAAEACAGPAALAEAEAAARRLVADRAHLLGRLDAFPELRTATRHPAGPFLLLRHPRAATLRPRLRKLGYATRRADTFPGLDARWLRVAVRAPDVTDAFAAALAAAGA</sequence>
<dbReference type="PANTHER" id="PTHR42885">
    <property type="entry name" value="HISTIDINOL-PHOSPHATE AMINOTRANSFERASE-RELATED"/>
    <property type="match status" value="1"/>
</dbReference>
<accession>A0A4R4TP36</accession>
<keyword evidence="6" id="KW-0456">Lyase</keyword>
<name>A0A4R4TP36_9ACTN</name>
<comment type="caution">
    <text evidence="6">The sequence shown here is derived from an EMBL/GenBank/DDBJ whole genome shotgun (WGS) entry which is preliminary data.</text>
</comment>
<dbReference type="InterPro" id="IPR015422">
    <property type="entry name" value="PyrdxlP-dep_Trfase_small"/>
</dbReference>
<dbReference type="Gene3D" id="3.90.1150.10">
    <property type="entry name" value="Aspartate Aminotransferase, domain 1"/>
    <property type="match status" value="1"/>
</dbReference>
<evidence type="ECO:0000256" key="4">
    <source>
        <dbReference type="SAM" id="MobiDB-lite"/>
    </source>
</evidence>
<dbReference type="GO" id="GO:0008483">
    <property type="term" value="F:transaminase activity"/>
    <property type="evidence" value="ECO:0007669"/>
    <property type="project" value="UniProtKB-KW"/>
</dbReference>
<keyword evidence="7" id="KW-1185">Reference proteome</keyword>
<dbReference type="Gene3D" id="3.40.640.10">
    <property type="entry name" value="Type I PLP-dependent aspartate aminotransferase-like (Major domain)"/>
    <property type="match status" value="1"/>
</dbReference>
<dbReference type="PROSITE" id="PS00105">
    <property type="entry name" value="AA_TRANSFER_CLASS_1"/>
    <property type="match status" value="1"/>
</dbReference>
<feature type="domain" description="Aminotransferase class I/classII large" evidence="5">
    <location>
        <begin position="30"/>
        <end position="345"/>
    </location>
</feature>
<feature type="compositionally biased region" description="Basic and acidic residues" evidence="4">
    <location>
        <begin position="13"/>
        <end position="23"/>
    </location>
</feature>
<dbReference type="SUPFAM" id="SSF53383">
    <property type="entry name" value="PLP-dependent transferases"/>
    <property type="match status" value="1"/>
</dbReference>
<evidence type="ECO:0000259" key="5">
    <source>
        <dbReference type="Pfam" id="PF00155"/>
    </source>
</evidence>
<evidence type="ECO:0000256" key="1">
    <source>
        <dbReference type="ARBA" id="ARBA00001933"/>
    </source>
</evidence>
<dbReference type="Proteomes" id="UP000295345">
    <property type="component" value="Unassembled WGS sequence"/>
</dbReference>
<proteinExistence type="inferred from homology"/>
<organism evidence="6 7">
    <name type="scientific">Streptomyces hainanensis</name>
    <dbReference type="NCBI Taxonomy" id="402648"/>
    <lineage>
        <taxon>Bacteria</taxon>
        <taxon>Bacillati</taxon>
        <taxon>Actinomycetota</taxon>
        <taxon>Actinomycetes</taxon>
        <taxon>Kitasatosporales</taxon>
        <taxon>Streptomycetaceae</taxon>
        <taxon>Streptomyces</taxon>
    </lineage>
</organism>
<evidence type="ECO:0000256" key="2">
    <source>
        <dbReference type="ARBA" id="ARBA00022898"/>
    </source>
</evidence>
<dbReference type="NCBIfam" id="NF005915">
    <property type="entry name" value="PRK07908.1"/>
    <property type="match status" value="1"/>
</dbReference>
<dbReference type="InterPro" id="IPR004839">
    <property type="entry name" value="Aminotransferase_I/II_large"/>
</dbReference>
<dbReference type="PANTHER" id="PTHR42885:SF1">
    <property type="entry name" value="THREONINE-PHOSPHATE DECARBOXYLASE"/>
    <property type="match status" value="1"/>
</dbReference>
<dbReference type="EMBL" id="SMKI01000065">
    <property type="protein sequence ID" value="TDC76943.1"/>
    <property type="molecule type" value="Genomic_DNA"/>
</dbReference>
<evidence type="ECO:0000313" key="6">
    <source>
        <dbReference type="EMBL" id="TDC76943.1"/>
    </source>
</evidence>
<gene>
    <name evidence="6" type="ORF">E1283_08590</name>
</gene>
<reference evidence="6 7" key="1">
    <citation type="submission" date="2019-03" db="EMBL/GenBank/DDBJ databases">
        <title>Draft genome sequences of novel Actinobacteria.</title>
        <authorList>
            <person name="Sahin N."/>
            <person name="Ay H."/>
            <person name="Saygin H."/>
        </authorList>
    </citation>
    <scope>NUCLEOTIDE SEQUENCE [LARGE SCALE GENOMIC DNA]</scope>
    <source>
        <strain evidence="6 7">DSM 41900</strain>
    </source>
</reference>
<dbReference type="EC" id="2.6.1.-" evidence="3"/>
<protein>
    <recommendedName>
        <fullName evidence="3">Aminotransferase</fullName>
        <ecNumber evidence="3">2.6.1.-</ecNumber>
    </recommendedName>
</protein>